<dbReference type="EMBL" id="JAGFBS010000070">
    <property type="protein sequence ID" value="KAG6369702.1"/>
    <property type="molecule type" value="Genomic_DNA"/>
</dbReference>
<evidence type="ECO:0000256" key="3">
    <source>
        <dbReference type="ARBA" id="ARBA00022989"/>
    </source>
</evidence>
<dbReference type="Pfam" id="PF05705">
    <property type="entry name" value="DUF829"/>
    <property type="match status" value="1"/>
</dbReference>
<accession>A0A8I2YD83</accession>
<dbReference type="SUPFAM" id="SSF53474">
    <property type="entry name" value="alpha/beta-Hydrolases"/>
    <property type="match status" value="1"/>
</dbReference>
<evidence type="ECO:0000256" key="6">
    <source>
        <dbReference type="ARBA" id="ARBA00034303"/>
    </source>
</evidence>
<keyword evidence="2" id="KW-0812">Transmembrane</keyword>
<comment type="similarity">
    <text evidence="1">Belongs to the TMEM53 family.</text>
</comment>
<evidence type="ECO:0000256" key="5">
    <source>
        <dbReference type="ARBA" id="ARBA00023242"/>
    </source>
</evidence>
<reference evidence="7" key="1">
    <citation type="submission" date="2021-03" db="EMBL/GenBank/DDBJ databases">
        <title>Evolutionary innovations through gain and loss of genes in the ectomycorrhizal Boletales.</title>
        <authorList>
            <person name="Wu G."/>
            <person name="Miyauchi S."/>
            <person name="Morin E."/>
            <person name="Yang Z.-L."/>
            <person name="Xu J."/>
            <person name="Martin F.M."/>
        </authorList>
    </citation>
    <scope>NUCLEOTIDE SEQUENCE</scope>
    <source>
        <strain evidence="7">BR01</strain>
    </source>
</reference>
<dbReference type="AlphaFoldDB" id="A0A8I2YD83"/>
<sequence length="325" mass="36249">MPRPLAPAGFVTIGPGIHISLAHMSAAPLQLNDSAPNVILVFGWMGALTRHLQHYSRKYAELYPHATQIIVKCPPSFFWTSAQGQQSRLLPVVEALEALGCLPSTENPTQESTRVRPRVLIHSFSNGTEVSPCSSLNTLRYVRSGGGLQLTSLGHLLTSKYPFIPPSEHLVSALILDSSPAIGNFRSIGMAFSIAIRNPIIRYLALVFVCLMHAIRLSLQSAFGMDTMGTRYLEALFNPRLLPWMNSRTPRLYVFSKKDELVPWQGVHKHANDAITLGLNVRCEVYEESAHVAHMRLDPKRYWASVQELWEIAHSEYQVQTIQSA</sequence>
<comment type="caution">
    <text evidence="7">The sequence shown here is derived from an EMBL/GenBank/DDBJ whole genome shotgun (WGS) entry which is preliminary data.</text>
</comment>
<gene>
    <name evidence="7" type="ORF">JVT61DRAFT_14130</name>
</gene>
<keyword evidence="5" id="KW-0539">Nucleus</keyword>
<keyword evidence="8" id="KW-1185">Reference proteome</keyword>
<evidence type="ECO:0008006" key="9">
    <source>
        <dbReference type="Google" id="ProtNLM"/>
    </source>
</evidence>
<keyword evidence="3" id="KW-1133">Transmembrane helix</keyword>
<dbReference type="PANTHER" id="PTHR12265">
    <property type="entry name" value="TRANSMEMBRANE PROTEIN 53"/>
    <property type="match status" value="1"/>
</dbReference>
<keyword evidence="4" id="KW-0472">Membrane</keyword>
<dbReference type="PANTHER" id="PTHR12265:SF30">
    <property type="entry name" value="TRANSMEMBRANE PROTEIN 53"/>
    <property type="match status" value="1"/>
</dbReference>
<dbReference type="Proteomes" id="UP000683000">
    <property type="component" value="Unassembled WGS sequence"/>
</dbReference>
<dbReference type="GO" id="GO:0005640">
    <property type="term" value="C:nuclear outer membrane"/>
    <property type="evidence" value="ECO:0007669"/>
    <property type="project" value="UniProtKB-SubCell"/>
</dbReference>
<evidence type="ECO:0000256" key="4">
    <source>
        <dbReference type="ARBA" id="ARBA00023136"/>
    </source>
</evidence>
<dbReference type="InterPro" id="IPR008547">
    <property type="entry name" value="DUF829_TMEM53"/>
</dbReference>
<evidence type="ECO:0000313" key="8">
    <source>
        <dbReference type="Proteomes" id="UP000683000"/>
    </source>
</evidence>
<evidence type="ECO:0000256" key="1">
    <source>
        <dbReference type="ARBA" id="ARBA00007387"/>
    </source>
</evidence>
<protein>
    <recommendedName>
        <fullName evidence="9">Transmembrane protein 53</fullName>
    </recommendedName>
</protein>
<organism evidence="7 8">
    <name type="scientific">Boletus reticuloceps</name>
    <dbReference type="NCBI Taxonomy" id="495285"/>
    <lineage>
        <taxon>Eukaryota</taxon>
        <taxon>Fungi</taxon>
        <taxon>Dikarya</taxon>
        <taxon>Basidiomycota</taxon>
        <taxon>Agaricomycotina</taxon>
        <taxon>Agaricomycetes</taxon>
        <taxon>Agaricomycetidae</taxon>
        <taxon>Boletales</taxon>
        <taxon>Boletineae</taxon>
        <taxon>Boletaceae</taxon>
        <taxon>Boletoideae</taxon>
        <taxon>Boletus</taxon>
    </lineage>
</organism>
<proteinExistence type="inferred from homology"/>
<dbReference type="InterPro" id="IPR029058">
    <property type="entry name" value="AB_hydrolase_fold"/>
</dbReference>
<comment type="subcellular location">
    <subcellularLocation>
        <location evidence="6">Nucleus outer membrane</location>
        <topology evidence="6">Single-pass membrane protein</topology>
    </subcellularLocation>
</comment>
<evidence type="ECO:0000256" key="2">
    <source>
        <dbReference type="ARBA" id="ARBA00022692"/>
    </source>
</evidence>
<name>A0A8I2YD83_9AGAM</name>
<evidence type="ECO:0000313" key="7">
    <source>
        <dbReference type="EMBL" id="KAG6369702.1"/>
    </source>
</evidence>
<dbReference type="OrthoDB" id="77878at2759"/>